<dbReference type="Proteomes" id="UP000015103">
    <property type="component" value="Unassembled WGS sequence"/>
</dbReference>
<keyword evidence="2" id="KW-0853">WD repeat</keyword>
<keyword evidence="5" id="KW-0966">Cell projection</keyword>
<evidence type="ECO:0000259" key="6">
    <source>
        <dbReference type="Pfam" id="PF23383"/>
    </source>
</evidence>
<dbReference type="EMBL" id="ACPB03001109">
    <property type="status" value="NOT_ANNOTATED_CDS"/>
    <property type="molecule type" value="Genomic_DNA"/>
</dbReference>
<dbReference type="PANTHER" id="PTHR15722">
    <property type="entry name" value="IFT140/172-RELATED"/>
    <property type="match status" value="1"/>
</dbReference>
<accession>A0ABL0EJ54</accession>
<dbReference type="SUPFAM" id="SSF48452">
    <property type="entry name" value="TPR-like"/>
    <property type="match status" value="1"/>
</dbReference>
<feature type="domain" description="IFT140 second beta-propeller" evidence="7">
    <location>
        <begin position="413"/>
        <end position="703"/>
    </location>
</feature>
<evidence type="ECO:0000313" key="10">
    <source>
        <dbReference type="EnsemblMetazoa" id="RPRC015404.P109"/>
    </source>
</evidence>
<dbReference type="InterPro" id="IPR015943">
    <property type="entry name" value="WD40/YVTN_repeat-like_dom_sf"/>
</dbReference>
<proteinExistence type="predicted"/>
<dbReference type="Gene3D" id="2.130.10.10">
    <property type="entry name" value="YVTN repeat-like/Quinoprotein amine dehydrogenase"/>
    <property type="match status" value="2"/>
</dbReference>
<keyword evidence="3" id="KW-0677">Repeat</keyword>
<dbReference type="InterPro" id="IPR011990">
    <property type="entry name" value="TPR-like_helical_dom_sf"/>
</dbReference>
<sequence length="1396" mass="156003">MTLYFDYHVNIGEVSHNTNFTSVEWHQQHPLLAVALFSPERGGSVYICDELGERIREIEPATNPTFQATILSWHPHRRTLVLAWQNGEVRVWNGDNDYTLVQTTNRSALSLAVWSQQGSKFVTVDVIGTVSAWRLDARGQLTLLFQVKPSSGVPISVAMRVAKRASGAVDLAGLAKRAVAGDETALDIFSAWRPKTAGRRTAVQLDQTAFFVATSDGSVYHVNESGNMREVLSQLGPIQKILHHEREDYLLVIIEGLNMNYYSVDSTGDLQEVTKVKLSGTATGSCPVTWAGSGVLACAVGDVTVRMWEPLEGDSYSLVFSRNDSSLTHQRENITSIAFSNNKGLLCGGTNLGNVVIWKVNGKGYDAWTQVASSKVKYGIKLASWGQSHLTLNTGTIVYVLREHSLSAVYHNKASVVQTSASQMLVSIGDETAELNTDLQVSGIALHNEIVAIWSGKVMAVYNLVPLTSISVIGSFSCECVTAGVWDQNIIVLTINSKIQILTLQGTVKQYVDIDGQAITLSLTGYYMTVSTITGVLQIWDLSRREAKPCSKLKDLMDAIPDFGEVMTAVCNSNGNKVAFTAASSSLTPLPSIFIWFLDEDSVQSHHFNRSNETLRFVVSMYWDSEEPRLLVCEAKRPTTQNNRKYSSSTMTRNLTNASPASVLVSFLAVHDHGMLLRDVMPMSDEFISLLNIDLPYFITLKKSTSKQKITAHRLLMKDFEGLEECDLATKNAVINFSFSLSVGDVDQAFKSIRNIKSKSVWSSLARMCVKSRRLDVAKICLGHMGHTRGVAALNEAEKEPELEARIAALALQLGMKEAEELYEECGRYDLLNKLYQRSDQWDRAVEISQKHDRIHLRNTYHNYGKYLEAEGDTEAAAHMYLRAETHRHQVPRMLLEKTAALEKYINNSKDPVLLKWWAQYIEMRGDIRTAMKYYEEAGDQMSLVRVICHLGDTERAARLAEDSGDKAAAYYMARRFEEAGRIPEAVHFFTLATAYTNAIRLCKEQGLDDQLWPLSLQAGPREQAEAAKFLETSNPEKAVVLYQRAGMLHKALDLAFRINHYDAVESIAADLKAEDDQELLMKCADYFIEQQHFEKAVNLLAIAKQFESAIKLCWEHNVLLNEDLGEKLSPDIGHDNRTSLLETLADCALAQANYHLATKKYTQAGNKMKAMRALLKSGDTDKIIFFANVSKQKEMYVMAANYLQSLDWRVKPELLKTIISFYTKGRAHHLLANFYIACAQVEVDDYRNYTKALGALNEAAKTLAGPAGDYHANLKELISRKTALVNKFLDATRQFERGDSITGMETCRTLLNVSLDNELVRRGDVYALMIENTVRQNDIATAKSVLQQFRRAEPNDNLDFYLTKDILAKLGVETEQSVVERASSDVEDEVIDETI</sequence>
<feature type="domain" description="IFT140 first beta-propeller" evidence="6">
    <location>
        <begin position="3"/>
        <end position="404"/>
    </location>
</feature>
<evidence type="ECO:0000259" key="9">
    <source>
        <dbReference type="Pfam" id="PF24762"/>
    </source>
</evidence>
<evidence type="ECO:0000259" key="8">
    <source>
        <dbReference type="Pfam" id="PF24760"/>
    </source>
</evidence>
<dbReference type="Pfam" id="PF24762">
    <property type="entry name" value="TPR_IF140-IFT172"/>
    <property type="match status" value="1"/>
</dbReference>
<dbReference type="InterPro" id="IPR056155">
    <property type="entry name" value="Beta-prop_IFT140_2nd"/>
</dbReference>
<evidence type="ECO:0000256" key="1">
    <source>
        <dbReference type="ARBA" id="ARBA00004138"/>
    </source>
</evidence>
<comment type="subcellular location">
    <subcellularLocation>
        <location evidence="1">Cell projection</location>
        <location evidence="1">Cilium</location>
    </subcellularLocation>
</comment>
<evidence type="ECO:0000313" key="11">
    <source>
        <dbReference type="Proteomes" id="UP000015103"/>
    </source>
</evidence>
<dbReference type="InterPro" id="IPR056156">
    <property type="entry name" value="TPR_IF140_C"/>
</dbReference>
<name>A0ABL0EJ54_RHOPR</name>
<dbReference type="InterPro" id="IPR056154">
    <property type="entry name" value="Beta-prop_IFT140_1st"/>
</dbReference>
<evidence type="ECO:0000256" key="4">
    <source>
        <dbReference type="ARBA" id="ARBA00023069"/>
    </source>
</evidence>
<dbReference type="PANTHER" id="PTHR15722:SF7">
    <property type="entry name" value="INTRAFLAGELLAR TRANSPORT PROTEIN 140 HOMOLOG"/>
    <property type="match status" value="1"/>
</dbReference>
<dbReference type="SUPFAM" id="SSF50978">
    <property type="entry name" value="WD40 repeat-like"/>
    <property type="match status" value="2"/>
</dbReference>
<dbReference type="EnsemblMetazoa" id="RPRC015404.R109">
    <property type="protein sequence ID" value="RPRC015404.P109"/>
    <property type="gene ID" value="RPRC015404"/>
</dbReference>
<dbReference type="Gene3D" id="1.25.40.470">
    <property type="match status" value="2"/>
</dbReference>
<feature type="domain" description="IF140 C-terminal TPR" evidence="8">
    <location>
        <begin position="1231"/>
        <end position="1350"/>
    </location>
</feature>
<evidence type="ECO:0000256" key="3">
    <source>
        <dbReference type="ARBA" id="ARBA00022737"/>
    </source>
</evidence>
<evidence type="ECO:0008006" key="12">
    <source>
        <dbReference type="Google" id="ProtNLM"/>
    </source>
</evidence>
<evidence type="ECO:0000256" key="2">
    <source>
        <dbReference type="ARBA" id="ARBA00022574"/>
    </source>
</evidence>
<dbReference type="Pfam" id="PF23385">
    <property type="entry name" value="Beta-prop_IFT140_2nd"/>
    <property type="match status" value="1"/>
</dbReference>
<feature type="domain" description="IF140/IFT172/WDR19 TPR" evidence="9">
    <location>
        <begin position="744"/>
        <end position="1222"/>
    </location>
</feature>
<evidence type="ECO:0000259" key="7">
    <source>
        <dbReference type="Pfam" id="PF23385"/>
    </source>
</evidence>
<protein>
    <recommendedName>
        <fullName evidence="12">Anaphase-promoting complex subunit 4 WD40 domain-containing protein</fullName>
    </recommendedName>
</protein>
<dbReference type="InterPro" id="IPR036322">
    <property type="entry name" value="WD40_repeat_dom_sf"/>
</dbReference>
<keyword evidence="4" id="KW-0969">Cilium</keyword>
<evidence type="ECO:0000256" key="5">
    <source>
        <dbReference type="ARBA" id="ARBA00023273"/>
    </source>
</evidence>
<dbReference type="InterPro" id="IPR056168">
    <property type="entry name" value="TPR_IF140/IFT172/WDR19"/>
</dbReference>
<dbReference type="Pfam" id="PF24760">
    <property type="entry name" value="TPR_IF140_C"/>
    <property type="match status" value="1"/>
</dbReference>
<dbReference type="Pfam" id="PF23383">
    <property type="entry name" value="Beta-prop_IFT140_1st"/>
    <property type="match status" value="1"/>
</dbReference>
<reference evidence="10" key="1">
    <citation type="submission" date="2025-05" db="UniProtKB">
        <authorList>
            <consortium name="EnsemblMetazoa"/>
        </authorList>
    </citation>
    <scope>IDENTIFICATION</scope>
</reference>
<organism evidence="10 11">
    <name type="scientific">Rhodnius prolixus</name>
    <name type="common">Triatomid bug</name>
    <dbReference type="NCBI Taxonomy" id="13249"/>
    <lineage>
        <taxon>Eukaryota</taxon>
        <taxon>Metazoa</taxon>
        <taxon>Ecdysozoa</taxon>
        <taxon>Arthropoda</taxon>
        <taxon>Hexapoda</taxon>
        <taxon>Insecta</taxon>
        <taxon>Pterygota</taxon>
        <taxon>Neoptera</taxon>
        <taxon>Paraneoptera</taxon>
        <taxon>Hemiptera</taxon>
        <taxon>Heteroptera</taxon>
        <taxon>Panheteroptera</taxon>
        <taxon>Cimicomorpha</taxon>
        <taxon>Reduviidae</taxon>
        <taxon>Triatominae</taxon>
        <taxon>Rhodnius</taxon>
    </lineage>
</organism>
<keyword evidence="11" id="KW-1185">Reference proteome</keyword>